<evidence type="ECO:0000256" key="1">
    <source>
        <dbReference type="SAM" id="SignalP"/>
    </source>
</evidence>
<evidence type="ECO:0000313" key="2">
    <source>
        <dbReference type="EMBL" id="WGV16412.1"/>
    </source>
</evidence>
<protein>
    <recommendedName>
        <fullName evidence="4">Phosphoribosyl-AMP cyclohydrolase</fullName>
    </recommendedName>
</protein>
<reference evidence="2 3" key="1">
    <citation type="submission" date="2023-04" db="EMBL/GenBank/DDBJ databases">
        <title>YMD61, complete Genome.</title>
        <authorList>
            <person name="Zhang J."/>
        </authorList>
    </citation>
    <scope>NUCLEOTIDE SEQUENCE [LARGE SCALE GENOMIC DNA]</scope>
    <source>
        <strain evidence="2 3">YMD61</strain>
    </source>
</reference>
<dbReference type="InterPro" id="IPR016878">
    <property type="entry name" value="MICAH-like"/>
</dbReference>
<dbReference type="PIRSF" id="PIRSF028288">
    <property type="entry name" value="UCP028288"/>
    <property type="match status" value="1"/>
</dbReference>
<dbReference type="SUPFAM" id="SSF54427">
    <property type="entry name" value="NTF2-like"/>
    <property type="match status" value="1"/>
</dbReference>
<name>A0ABY8Q879_9RHOB</name>
<organism evidence="2 3">
    <name type="scientific">Fuscovulum ytuae</name>
    <dbReference type="NCBI Taxonomy" id="3042299"/>
    <lineage>
        <taxon>Bacteria</taxon>
        <taxon>Pseudomonadati</taxon>
        <taxon>Pseudomonadota</taxon>
        <taxon>Alphaproteobacteria</taxon>
        <taxon>Rhodobacterales</taxon>
        <taxon>Paracoccaceae</taxon>
        <taxon>Fuscovulum</taxon>
    </lineage>
</organism>
<feature type="chain" id="PRO_5045387412" description="Phosphoribosyl-AMP cyclohydrolase" evidence="1">
    <location>
        <begin position="22"/>
        <end position="186"/>
    </location>
</feature>
<keyword evidence="3" id="KW-1185">Reference proteome</keyword>
<evidence type="ECO:0000313" key="3">
    <source>
        <dbReference type="Proteomes" id="UP001230978"/>
    </source>
</evidence>
<dbReference type="Proteomes" id="UP001230978">
    <property type="component" value="Chromosome"/>
</dbReference>
<evidence type="ECO:0008006" key="4">
    <source>
        <dbReference type="Google" id="ProtNLM"/>
    </source>
</evidence>
<dbReference type="Gene3D" id="3.10.450.50">
    <property type="match status" value="1"/>
</dbReference>
<sequence length="186" mass="19469">MMKRTLSAALVFGSLSFAASASEAVVVSKAITEAEVTAAQQAWCAALVDISATHDRDGQEAAKALAGDVIDAAYGYQMGVVLFKPTLTVVPQTFRPTREGALAYFVGGDPAFPNDTGFALKGWTDCSIANNAVFITGDSATTMGNVSITAKDGSVTTVDKTWQFVKDDAGALRIVLHHSSLPYTAQ</sequence>
<accession>A0ABY8Q879</accession>
<dbReference type="RefSeq" id="WP_281466723.1">
    <property type="nucleotide sequence ID" value="NZ_CP124535.1"/>
</dbReference>
<feature type="signal peptide" evidence="1">
    <location>
        <begin position="1"/>
        <end position="21"/>
    </location>
</feature>
<dbReference type="InterPro" id="IPR032710">
    <property type="entry name" value="NTF2-like_dom_sf"/>
</dbReference>
<dbReference type="EMBL" id="CP124535">
    <property type="protein sequence ID" value="WGV16412.1"/>
    <property type="molecule type" value="Genomic_DNA"/>
</dbReference>
<gene>
    <name evidence="2" type="ORF">QF092_00950</name>
</gene>
<proteinExistence type="predicted"/>
<keyword evidence="1" id="KW-0732">Signal</keyword>